<sequence>MPASPLGGTSGGAWGPYAGWWNGHAHWPAHWVAGFPTHAYAARLRASIGPCVPHRLMQKPSTATSCAVSTSAMPPPPPALAGRARAASAGSWDSFRLFPSEHASSVTWPVRATRAFLAPPPCAPFLLTAAAAALER</sequence>
<name>A0A0A9DU40_ARUDO</name>
<protein>
    <submittedName>
        <fullName evidence="1">Uncharacterized protein</fullName>
    </submittedName>
</protein>
<proteinExistence type="predicted"/>
<dbReference type="EMBL" id="GBRH01207687">
    <property type="protein sequence ID" value="JAD90208.1"/>
    <property type="molecule type" value="Transcribed_RNA"/>
</dbReference>
<reference evidence="1" key="2">
    <citation type="journal article" date="2015" name="Data Brief">
        <title>Shoot transcriptome of the giant reed, Arundo donax.</title>
        <authorList>
            <person name="Barrero R.A."/>
            <person name="Guerrero F.D."/>
            <person name="Moolhuijzen P."/>
            <person name="Goolsby J.A."/>
            <person name="Tidwell J."/>
            <person name="Bellgard S.E."/>
            <person name="Bellgard M.I."/>
        </authorList>
    </citation>
    <scope>NUCLEOTIDE SEQUENCE</scope>
    <source>
        <tissue evidence="1">Shoot tissue taken approximately 20 cm above the soil surface</tissue>
    </source>
</reference>
<organism evidence="1">
    <name type="scientific">Arundo donax</name>
    <name type="common">Giant reed</name>
    <name type="synonym">Donax arundinaceus</name>
    <dbReference type="NCBI Taxonomy" id="35708"/>
    <lineage>
        <taxon>Eukaryota</taxon>
        <taxon>Viridiplantae</taxon>
        <taxon>Streptophyta</taxon>
        <taxon>Embryophyta</taxon>
        <taxon>Tracheophyta</taxon>
        <taxon>Spermatophyta</taxon>
        <taxon>Magnoliopsida</taxon>
        <taxon>Liliopsida</taxon>
        <taxon>Poales</taxon>
        <taxon>Poaceae</taxon>
        <taxon>PACMAD clade</taxon>
        <taxon>Arundinoideae</taxon>
        <taxon>Arundineae</taxon>
        <taxon>Arundo</taxon>
    </lineage>
</organism>
<dbReference type="AlphaFoldDB" id="A0A0A9DU40"/>
<reference evidence="1" key="1">
    <citation type="submission" date="2014-09" db="EMBL/GenBank/DDBJ databases">
        <authorList>
            <person name="Magalhaes I.L.F."/>
            <person name="Oliveira U."/>
            <person name="Santos F.R."/>
            <person name="Vidigal T.H.D.A."/>
            <person name="Brescovit A.D."/>
            <person name="Santos A.J."/>
        </authorList>
    </citation>
    <scope>NUCLEOTIDE SEQUENCE</scope>
    <source>
        <tissue evidence="1">Shoot tissue taken approximately 20 cm above the soil surface</tissue>
    </source>
</reference>
<evidence type="ECO:0000313" key="1">
    <source>
        <dbReference type="EMBL" id="JAD90208.1"/>
    </source>
</evidence>
<accession>A0A0A9DU40</accession>